<dbReference type="WormBase" id="Y73E7A.9a">
    <property type="protein sequence ID" value="CE38757"/>
    <property type="gene ID" value="WBGene00044440"/>
    <property type="gene designation" value="adpr-1"/>
</dbReference>
<dbReference type="Pfam" id="PF00400">
    <property type="entry name" value="WD40"/>
    <property type="match status" value="1"/>
</dbReference>
<dbReference type="FunCoup" id="Q4W5Q8">
    <property type="interactions" value="2811"/>
</dbReference>
<dbReference type="SMART" id="SM00320">
    <property type="entry name" value="WD40"/>
    <property type="match status" value="5"/>
</dbReference>
<dbReference type="GeneID" id="3565128"/>
<evidence type="ECO:0007829" key="7">
    <source>
        <dbReference type="PeptideAtlas" id="Q4W5Q8"/>
    </source>
</evidence>
<dbReference type="RefSeq" id="NP_001021829.1">
    <property type="nucleotide sequence ID" value="NM_001026658.2"/>
</dbReference>
<evidence type="ECO:0000313" key="4">
    <source>
        <dbReference type="EMBL" id="CCD73533.1"/>
    </source>
</evidence>
<dbReference type="InterPro" id="IPR015943">
    <property type="entry name" value="WD40/YVTN_repeat-like_dom_sf"/>
</dbReference>
<keyword evidence="2" id="KW-0677">Repeat</keyword>
<reference evidence="4 5" key="1">
    <citation type="journal article" date="1998" name="Science">
        <title>Genome sequence of the nematode C. elegans: a platform for investigating biology.</title>
        <authorList>
            <consortium name="The C. elegans sequencing consortium"/>
            <person name="Sulson J.E."/>
            <person name="Waterston R."/>
        </authorList>
    </citation>
    <scope>NUCLEOTIDE SEQUENCE [LARGE SCALE GENOMIC DNA]</scope>
    <source>
        <strain evidence="4 5">Bristol N2</strain>
    </source>
</reference>
<dbReference type="PANTHER" id="PTHR15574:SF40">
    <property type="entry name" value="WD AND TETRATRICOPEPTIDE REPEATS PROTEIN 1"/>
    <property type="match status" value="1"/>
</dbReference>
<dbReference type="Gene3D" id="1.25.40.10">
    <property type="entry name" value="Tetratricopeptide repeat domain"/>
    <property type="match status" value="1"/>
</dbReference>
<gene>
    <name evidence="4 6" type="primary">adpr-1</name>
    <name evidence="4" type="ORF">CELE_Y73E7A.9</name>
    <name evidence="6" type="ORF">Y73E7A.9</name>
</gene>
<dbReference type="Bgee" id="WBGene00044440">
    <property type="expression patterns" value="Expressed in embryo and 3 other cell types or tissues"/>
</dbReference>
<evidence type="ECO:0000256" key="1">
    <source>
        <dbReference type="ARBA" id="ARBA00022574"/>
    </source>
</evidence>
<accession>Q4W5Q8</accession>
<dbReference type="STRING" id="6239.Y73E7A.9a.1"/>
<dbReference type="InParanoid" id="Q4W5Q8"/>
<dbReference type="GO" id="GO:0045717">
    <property type="term" value="P:negative regulation of fatty acid biosynthetic process"/>
    <property type="evidence" value="ECO:0000318"/>
    <property type="project" value="GO_Central"/>
</dbReference>
<dbReference type="EMBL" id="BX284601">
    <property type="protein sequence ID" value="CCD73533.1"/>
    <property type="molecule type" value="Genomic_DNA"/>
</dbReference>
<dbReference type="GO" id="GO:0080008">
    <property type="term" value="C:Cul4-RING E3 ubiquitin ligase complex"/>
    <property type="evidence" value="ECO:0000318"/>
    <property type="project" value="GO_Central"/>
</dbReference>
<dbReference type="PhylomeDB" id="Q4W5Q8"/>
<dbReference type="PaxDb" id="6239-Y73E7A.9"/>
<keyword evidence="1 3" id="KW-0853">WD repeat</keyword>
<dbReference type="InterPro" id="IPR045151">
    <property type="entry name" value="DCAF8"/>
</dbReference>
<dbReference type="ExpressionAtlas" id="Q4W5Q8">
    <property type="expression patterns" value="baseline and differential"/>
</dbReference>
<dbReference type="PANTHER" id="PTHR15574">
    <property type="entry name" value="WD REPEAT DOMAIN-CONTAINING FAMILY"/>
    <property type="match status" value="1"/>
</dbReference>
<evidence type="ECO:0000313" key="6">
    <source>
        <dbReference type="WormBase" id="Y73E7A.9a"/>
    </source>
</evidence>
<dbReference type="CTD" id="3565128"/>
<dbReference type="SUPFAM" id="SSF50978">
    <property type="entry name" value="WD40 repeat-like"/>
    <property type="match status" value="1"/>
</dbReference>
<dbReference type="SUPFAM" id="SSF48452">
    <property type="entry name" value="TPR-like"/>
    <property type="match status" value="1"/>
</dbReference>
<dbReference type="Proteomes" id="UP000001940">
    <property type="component" value="Chromosome I"/>
</dbReference>
<dbReference type="InterPro" id="IPR011990">
    <property type="entry name" value="TPR-like_helical_dom_sf"/>
</dbReference>
<dbReference type="PROSITE" id="PS50082">
    <property type="entry name" value="WD_REPEATS_2"/>
    <property type="match status" value="1"/>
</dbReference>
<evidence type="ECO:0000313" key="5">
    <source>
        <dbReference type="Proteomes" id="UP000001940"/>
    </source>
</evidence>
<proteinExistence type="evidence at protein level"/>
<dbReference type="PROSITE" id="PS50294">
    <property type="entry name" value="WD_REPEATS_REGION"/>
    <property type="match status" value="1"/>
</dbReference>
<dbReference type="Reactome" id="R-CEL-8951664">
    <property type="pathway name" value="Neddylation"/>
</dbReference>
<keyword evidence="7" id="KW-1267">Proteomics identification</keyword>
<name>Q4W5Q8_CAEEL</name>
<evidence type="ECO:0000256" key="2">
    <source>
        <dbReference type="ARBA" id="ARBA00022737"/>
    </source>
</evidence>
<organism evidence="4 5">
    <name type="scientific">Caenorhabditis elegans</name>
    <dbReference type="NCBI Taxonomy" id="6239"/>
    <lineage>
        <taxon>Eukaryota</taxon>
        <taxon>Metazoa</taxon>
        <taxon>Ecdysozoa</taxon>
        <taxon>Nematoda</taxon>
        <taxon>Chromadorea</taxon>
        <taxon>Rhabditida</taxon>
        <taxon>Rhabditina</taxon>
        <taxon>Rhabditomorpha</taxon>
        <taxon>Rhabditoidea</taxon>
        <taxon>Rhabditidae</taxon>
        <taxon>Peloderinae</taxon>
        <taxon>Caenorhabditis</taxon>
    </lineage>
</organism>
<dbReference type="AlphaFoldDB" id="Q4W5Q8"/>
<dbReference type="KEGG" id="cel:CELE_Y73E7A.9"/>
<dbReference type="InterPro" id="IPR036322">
    <property type="entry name" value="WD40_repeat_dom_sf"/>
</dbReference>
<dbReference type="HOGENOM" id="CLU_012381_3_1_1"/>
<dbReference type="GO" id="GO:0005737">
    <property type="term" value="C:cytoplasm"/>
    <property type="evidence" value="ECO:0000318"/>
    <property type="project" value="GO_Central"/>
</dbReference>
<dbReference type="OMA" id="IVQPHPN"/>
<dbReference type="AGR" id="WB:WBGene00044440"/>
<protein>
    <submittedName>
        <fullName evidence="4">WD and tetratricopeptide repeats protein 1</fullName>
    </submittedName>
</protein>
<dbReference type="InterPro" id="IPR001680">
    <property type="entry name" value="WD40_rpt"/>
</dbReference>
<dbReference type="OrthoDB" id="4869960at2759"/>
<dbReference type="eggNOG" id="KOG1310">
    <property type="taxonomic scope" value="Eukaryota"/>
</dbReference>
<sequence>MISALERRYENLRFGPLFPDILNEDRLVDSLESFHMLEGHSGCVNTLRWNKTGALLASGSDDRNVKIWKSGREIHNLVTGHEGNVFAVEFLQNSGDQKLVTGAADRVVALHDIEASTCKKWELDGRVKRICTVEHDPTLFWAAVECDNGVQQFDTRTENPEVIIRHTADREFHDAKSVAVSEARPNLIVVGFDETAVRLYDRRNLNAPMLTFSPLGANTYAYHATHVAFNKRGTEVVVNHGGGGGVYVFSVDAELDPKYMDRFHSVMELPREPVITSGALPYPDLREIGSTAIREKHFAKAIDFYSDLIYRNDDRESHQDHRAFLSVCHSNRATALLLRRQRGDTYACVRDCIKALEIHRGNSKALLRLIKSFTTMEHIGLARKCVQKFKEWYPNDTAIEKMEEDVEALTPNDRPELVAPEGVVDYQERYGGSTNHQTDIKEANFFGSRDQYIIAGSDCGHMYIWNRDTSKIQGIFEADDHILNICQPHPDQFMIATAGIDDDILLWQPILERPDAFLSRRVEDPYEFMEKRADGMGGRIHLHMLRDLARDNSQCVQS</sequence>
<feature type="repeat" description="WD" evidence="3">
    <location>
        <begin position="37"/>
        <end position="69"/>
    </location>
</feature>
<evidence type="ECO:0000256" key="3">
    <source>
        <dbReference type="PROSITE-ProRule" id="PRU00221"/>
    </source>
</evidence>
<dbReference type="Gene3D" id="2.130.10.10">
    <property type="entry name" value="YVTN repeat-like/Quinoprotein amine dehydrogenase"/>
    <property type="match status" value="2"/>
</dbReference>
<dbReference type="UCSC" id="Y73E7A.9">
    <property type="organism name" value="c. elegans"/>
</dbReference>
<dbReference type="PeptideAtlas" id="Q4W5Q8"/>
<keyword evidence="5" id="KW-1185">Reference proteome</keyword>